<feature type="transmembrane region" description="Helical" evidence="7">
    <location>
        <begin position="388"/>
        <end position="409"/>
    </location>
</feature>
<accession>A0A7Y3WRT9</accession>
<sequence>MLMSSLSVVRRNLGNTFPALKGKNFRYFWTGQCISLLGTWVQRTAQQWLVYSITKSPLLLGLLGVAQFTPVLFFSLFAGVFIDRFSKKKVLIFTQSILMVLAFTLSFLVWSGKVQYWHVLVIAVIMGFVNTLDMPTRQSFIPELVEKKNIVNAIGLNSSVFNVARIVGPAIAGYLMVRFGTALCFFFNGLSFIAVIIGIVLIKPNHSYIRKQSGNIFLGIIEGLRYIISNKTILAAVLSMFAVGTFSMNSDIIIPVFSTIVLHQGAGGYSTLLSVMGVGSLLAALTVITTTRKGPNKKLLYGSSILVCLSQTVLLFTHSYLISSIMLALVGFFTVAFSTSVNSTIQLNTSDDYRGRVMSVYSLANNGTTPLGNLFAGTITEKFGPNLGFFGCGLVALVLMVTVLGSLKINIFSNAKDRK</sequence>
<comment type="subcellular location">
    <subcellularLocation>
        <location evidence="1">Cell membrane</location>
        <topology evidence="1">Multi-pass membrane protein</topology>
    </subcellularLocation>
</comment>
<feature type="transmembrane region" description="Helical" evidence="7">
    <location>
        <begin position="153"/>
        <end position="174"/>
    </location>
</feature>
<evidence type="ECO:0000256" key="3">
    <source>
        <dbReference type="ARBA" id="ARBA00022475"/>
    </source>
</evidence>
<dbReference type="PANTHER" id="PTHR23513">
    <property type="entry name" value="INTEGRAL MEMBRANE EFFLUX PROTEIN-RELATED"/>
    <property type="match status" value="1"/>
</dbReference>
<evidence type="ECO:0000313" key="10">
    <source>
        <dbReference type="Proteomes" id="UP000531659"/>
    </source>
</evidence>
<evidence type="ECO:0000313" key="9">
    <source>
        <dbReference type="EMBL" id="NNU75255.1"/>
    </source>
</evidence>
<feature type="transmembrane region" description="Helical" evidence="7">
    <location>
        <begin position="357"/>
        <end position="376"/>
    </location>
</feature>
<feature type="transmembrane region" description="Helical" evidence="7">
    <location>
        <begin position="180"/>
        <end position="202"/>
    </location>
</feature>
<dbReference type="GO" id="GO:0022857">
    <property type="term" value="F:transmembrane transporter activity"/>
    <property type="evidence" value="ECO:0007669"/>
    <property type="project" value="InterPro"/>
</dbReference>
<feature type="transmembrane region" description="Helical" evidence="7">
    <location>
        <begin position="322"/>
        <end position="345"/>
    </location>
</feature>
<dbReference type="InterPro" id="IPR036259">
    <property type="entry name" value="MFS_trans_sf"/>
</dbReference>
<organism evidence="9 10">
    <name type="scientific">Clostridium estertheticum</name>
    <dbReference type="NCBI Taxonomy" id="238834"/>
    <lineage>
        <taxon>Bacteria</taxon>
        <taxon>Bacillati</taxon>
        <taxon>Bacillota</taxon>
        <taxon>Clostridia</taxon>
        <taxon>Eubacteriales</taxon>
        <taxon>Clostridiaceae</taxon>
        <taxon>Clostridium</taxon>
    </lineage>
</organism>
<evidence type="ECO:0000256" key="1">
    <source>
        <dbReference type="ARBA" id="ARBA00004651"/>
    </source>
</evidence>
<proteinExistence type="predicted"/>
<dbReference type="Pfam" id="PF05977">
    <property type="entry name" value="MFS_3"/>
    <property type="match status" value="1"/>
</dbReference>
<dbReference type="GO" id="GO:0005886">
    <property type="term" value="C:plasma membrane"/>
    <property type="evidence" value="ECO:0007669"/>
    <property type="project" value="UniProtKB-SubCell"/>
</dbReference>
<name>A0A7Y3WRT9_9CLOT</name>
<protein>
    <submittedName>
        <fullName evidence="9">MFS transporter</fullName>
    </submittedName>
</protein>
<feature type="transmembrane region" description="Helical" evidence="7">
    <location>
        <begin position="90"/>
        <end position="110"/>
    </location>
</feature>
<evidence type="ECO:0000256" key="2">
    <source>
        <dbReference type="ARBA" id="ARBA00022448"/>
    </source>
</evidence>
<dbReference type="Gene3D" id="1.20.1250.20">
    <property type="entry name" value="MFS general substrate transporter like domains"/>
    <property type="match status" value="1"/>
</dbReference>
<dbReference type="SUPFAM" id="SSF103473">
    <property type="entry name" value="MFS general substrate transporter"/>
    <property type="match status" value="1"/>
</dbReference>
<gene>
    <name evidence="9" type="ORF">HLQ16_04860</name>
</gene>
<feature type="transmembrane region" description="Helical" evidence="7">
    <location>
        <begin position="116"/>
        <end position="132"/>
    </location>
</feature>
<dbReference type="InterPro" id="IPR010290">
    <property type="entry name" value="TM_effector"/>
</dbReference>
<feature type="transmembrane region" description="Helical" evidence="7">
    <location>
        <begin position="266"/>
        <end position="287"/>
    </location>
</feature>
<dbReference type="PRINTS" id="PR01988">
    <property type="entry name" value="EXPORTERBACE"/>
</dbReference>
<feature type="transmembrane region" description="Helical" evidence="7">
    <location>
        <begin position="223"/>
        <end position="246"/>
    </location>
</feature>
<keyword evidence="4 7" id="KW-0812">Transmembrane</keyword>
<evidence type="ECO:0000256" key="4">
    <source>
        <dbReference type="ARBA" id="ARBA00022692"/>
    </source>
</evidence>
<evidence type="ECO:0000259" key="8">
    <source>
        <dbReference type="PROSITE" id="PS50850"/>
    </source>
</evidence>
<dbReference type="AlphaFoldDB" id="A0A7Y3WRT9"/>
<feature type="transmembrane region" description="Helical" evidence="7">
    <location>
        <begin position="58"/>
        <end position="78"/>
    </location>
</feature>
<evidence type="ECO:0000256" key="6">
    <source>
        <dbReference type="ARBA" id="ARBA00023136"/>
    </source>
</evidence>
<dbReference type="Proteomes" id="UP000531659">
    <property type="component" value="Unassembled WGS sequence"/>
</dbReference>
<evidence type="ECO:0000256" key="5">
    <source>
        <dbReference type="ARBA" id="ARBA00022989"/>
    </source>
</evidence>
<feature type="domain" description="Major facilitator superfamily (MFS) profile" evidence="8">
    <location>
        <begin position="1"/>
        <end position="408"/>
    </location>
</feature>
<dbReference type="PANTHER" id="PTHR23513:SF11">
    <property type="entry name" value="STAPHYLOFERRIN A TRANSPORTER"/>
    <property type="match status" value="1"/>
</dbReference>
<dbReference type="InterPro" id="IPR020846">
    <property type="entry name" value="MFS_dom"/>
</dbReference>
<dbReference type="EMBL" id="JABEYB010000003">
    <property type="protein sequence ID" value="NNU75255.1"/>
    <property type="molecule type" value="Genomic_DNA"/>
</dbReference>
<evidence type="ECO:0000256" key="7">
    <source>
        <dbReference type="SAM" id="Phobius"/>
    </source>
</evidence>
<keyword evidence="2" id="KW-0813">Transport</keyword>
<keyword evidence="5 7" id="KW-1133">Transmembrane helix</keyword>
<dbReference type="PROSITE" id="PS50850">
    <property type="entry name" value="MFS"/>
    <property type="match status" value="1"/>
</dbReference>
<feature type="transmembrane region" description="Helical" evidence="7">
    <location>
        <begin position="299"/>
        <end position="316"/>
    </location>
</feature>
<comment type="caution">
    <text evidence="9">The sequence shown here is derived from an EMBL/GenBank/DDBJ whole genome shotgun (WGS) entry which is preliminary data.</text>
</comment>
<keyword evidence="3" id="KW-1003">Cell membrane</keyword>
<dbReference type="InterPro" id="IPR022324">
    <property type="entry name" value="Bacilysin_exporter_BacE_put"/>
</dbReference>
<dbReference type="CDD" id="cd06173">
    <property type="entry name" value="MFS_MefA_like"/>
    <property type="match status" value="1"/>
</dbReference>
<reference evidence="9 10" key="1">
    <citation type="submission" date="2020-05" db="EMBL/GenBank/DDBJ databases">
        <title>Complete genome of Clostridium estertheticum subspecies estertheticum, isolated from Vacuum packed lamb meat from New Zealand imported to Switzerland.</title>
        <authorList>
            <person name="Wambui J."/>
            <person name="Stevens M.J.A."/>
            <person name="Stephan R."/>
        </authorList>
    </citation>
    <scope>NUCLEOTIDE SEQUENCE [LARGE SCALE GENOMIC DNA]</scope>
    <source>
        <strain evidence="9 10">CEST001</strain>
    </source>
</reference>
<keyword evidence="6 7" id="KW-0472">Membrane</keyword>